<dbReference type="OrthoDB" id="1305040at2759"/>
<feature type="compositionally biased region" description="Basic and acidic residues" evidence="1">
    <location>
        <begin position="336"/>
        <end position="347"/>
    </location>
</feature>
<evidence type="ECO:0000313" key="3">
    <source>
        <dbReference type="Proteomes" id="UP000634136"/>
    </source>
</evidence>
<feature type="region of interest" description="Disordered" evidence="1">
    <location>
        <begin position="203"/>
        <end position="238"/>
    </location>
</feature>
<proteinExistence type="predicted"/>
<feature type="compositionally biased region" description="Polar residues" evidence="1">
    <location>
        <begin position="203"/>
        <end position="214"/>
    </location>
</feature>
<feature type="compositionally biased region" description="Polar residues" evidence="1">
    <location>
        <begin position="434"/>
        <end position="450"/>
    </location>
</feature>
<evidence type="ECO:0000256" key="1">
    <source>
        <dbReference type="SAM" id="MobiDB-lite"/>
    </source>
</evidence>
<sequence>MWKLNVVPSFIELGHEFLLLSFQNQTVKWKALLNGPTFIQGHLLSICPWFPLFNPSSKIGIYSPIWIRLENLPLEFYNHQVLIRIGNSLGSFLGMDAATHHLLKARFARICILTNISENLPPSIIISKFIQQITYENLPPRYDMETVITQPSKTPNQQPHQWTKVVRRKNQKVNQVDMEKNQMIGKNQKSAKILEFKIQNHQKSSQLKIKNTNPIAPKAKNTALSTEKSNKHEQPKLHLSVARFRKNLGEEANPTPICMGASEEDPYVGFDLYAEERADLDTTLSNLNRSSTKERKHAETSPTPNDNRATPEELPSTNNTEEGNSSPRELCSPKQDAGDHSVVRTSEEGSDVSSSKRCFELGSVSLQCRTLQPSTIQIDLPYESLAKFADRGAESLDEEPEDKQYDSGSSSKRYLEGTKGELVNSFDGPLEQLGDTQDGNMVPSGVSSKRSPPKRSINTGVLVPKGCQRFRHYLVAARKRKP</sequence>
<dbReference type="AlphaFoldDB" id="A0A834WGJ0"/>
<dbReference type="Proteomes" id="UP000634136">
    <property type="component" value="Unassembled WGS sequence"/>
</dbReference>
<dbReference type="EMBL" id="JAAIUW010000008">
    <property type="protein sequence ID" value="KAF7821857.1"/>
    <property type="molecule type" value="Genomic_DNA"/>
</dbReference>
<gene>
    <name evidence="2" type="ORF">G2W53_027312</name>
</gene>
<dbReference type="PANTHER" id="PTHR31286:SF99">
    <property type="entry name" value="DUF4283 DOMAIN-CONTAINING PROTEIN"/>
    <property type="match status" value="1"/>
</dbReference>
<feature type="region of interest" description="Disordered" evidence="1">
    <location>
        <begin position="281"/>
        <end position="355"/>
    </location>
</feature>
<evidence type="ECO:0000313" key="2">
    <source>
        <dbReference type="EMBL" id="KAF7821857.1"/>
    </source>
</evidence>
<keyword evidence="3" id="KW-1185">Reference proteome</keyword>
<evidence type="ECO:0008006" key="4">
    <source>
        <dbReference type="Google" id="ProtNLM"/>
    </source>
</evidence>
<dbReference type="InterPro" id="IPR040256">
    <property type="entry name" value="At4g02000-like"/>
</dbReference>
<feature type="region of interest" description="Disordered" evidence="1">
    <location>
        <begin position="392"/>
        <end position="461"/>
    </location>
</feature>
<comment type="caution">
    <text evidence="2">The sequence shown here is derived from an EMBL/GenBank/DDBJ whole genome shotgun (WGS) entry which is preliminary data.</text>
</comment>
<name>A0A834WGJ0_9FABA</name>
<accession>A0A834WGJ0</accession>
<protein>
    <recommendedName>
        <fullName evidence="4">DUF4283 domain-containing protein</fullName>
    </recommendedName>
</protein>
<organism evidence="2 3">
    <name type="scientific">Senna tora</name>
    <dbReference type="NCBI Taxonomy" id="362788"/>
    <lineage>
        <taxon>Eukaryota</taxon>
        <taxon>Viridiplantae</taxon>
        <taxon>Streptophyta</taxon>
        <taxon>Embryophyta</taxon>
        <taxon>Tracheophyta</taxon>
        <taxon>Spermatophyta</taxon>
        <taxon>Magnoliopsida</taxon>
        <taxon>eudicotyledons</taxon>
        <taxon>Gunneridae</taxon>
        <taxon>Pentapetalae</taxon>
        <taxon>rosids</taxon>
        <taxon>fabids</taxon>
        <taxon>Fabales</taxon>
        <taxon>Fabaceae</taxon>
        <taxon>Caesalpinioideae</taxon>
        <taxon>Cassia clade</taxon>
        <taxon>Senna</taxon>
    </lineage>
</organism>
<feature type="compositionally biased region" description="Polar residues" evidence="1">
    <location>
        <begin position="315"/>
        <end position="327"/>
    </location>
</feature>
<reference evidence="2" key="1">
    <citation type="submission" date="2020-09" db="EMBL/GenBank/DDBJ databases">
        <title>Genome-Enabled Discovery of Anthraquinone Biosynthesis in Senna tora.</title>
        <authorList>
            <person name="Kang S.-H."/>
            <person name="Pandey R.P."/>
            <person name="Lee C.-M."/>
            <person name="Sim J.-S."/>
            <person name="Jeong J.-T."/>
            <person name="Choi B.-S."/>
            <person name="Jung M."/>
            <person name="Ginzburg D."/>
            <person name="Zhao K."/>
            <person name="Won S.Y."/>
            <person name="Oh T.-J."/>
            <person name="Yu Y."/>
            <person name="Kim N.-H."/>
            <person name="Lee O.R."/>
            <person name="Lee T.-H."/>
            <person name="Bashyal P."/>
            <person name="Kim T.-S."/>
            <person name="Lee W.-H."/>
            <person name="Kawkins C."/>
            <person name="Kim C.-K."/>
            <person name="Kim J.S."/>
            <person name="Ahn B.O."/>
            <person name="Rhee S.Y."/>
            <person name="Sohng J.K."/>
        </authorList>
    </citation>
    <scope>NUCLEOTIDE SEQUENCE</scope>
    <source>
        <tissue evidence="2">Leaf</tissue>
    </source>
</reference>
<dbReference type="PANTHER" id="PTHR31286">
    <property type="entry name" value="GLYCINE-RICH CELL WALL STRUCTURAL PROTEIN 1.8-LIKE"/>
    <property type="match status" value="1"/>
</dbReference>